<dbReference type="Pfam" id="PF11756">
    <property type="entry name" value="YgbA_NO"/>
    <property type="match status" value="1"/>
</dbReference>
<reference evidence="2 3" key="1">
    <citation type="submission" date="2016-02" db="EMBL/GenBank/DDBJ databases">
        <title>Paenibacillus sp. LPB0068, isolated from Crassostrea gigas.</title>
        <authorList>
            <person name="Shin S.-K."/>
            <person name="Yi H."/>
        </authorList>
    </citation>
    <scope>NUCLEOTIDE SEQUENCE [LARGE SCALE GENOMIC DNA]</scope>
    <source>
        <strain evidence="2 3">LPB0068</strain>
    </source>
</reference>
<dbReference type="InterPro" id="IPR020483">
    <property type="entry name" value="Uncharacterised_YgbA"/>
</dbReference>
<sequence length="126" mass="14257">MSETSADQTRTKPQGNNGPRILREKATVAIMIQMYCMGQGHIRNESVEMGPGELCADCKDLFQYSHLRLALCKFGEGKTTCEKCPVHCYKPDRRQQIKAVMKYAGPRMLWSHPLVALRHALDGFTK</sequence>
<dbReference type="OrthoDB" id="164329at2"/>
<feature type="region of interest" description="Disordered" evidence="1">
    <location>
        <begin position="1"/>
        <end position="20"/>
    </location>
</feature>
<comment type="caution">
    <text evidence="2">The sequence shown here is derived from an EMBL/GenBank/DDBJ whole genome shotgun (WGS) entry which is preliminary data.</text>
</comment>
<dbReference type="Proteomes" id="UP000077134">
    <property type="component" value="Unassembled WGS sequence"/>
</dbReference>
<gene>
    <name evidence="2" type="ORF">PNBC_05495</name>
</gene>
<accession>A0A167FSB5</accession>
<feature type="compositionally biased region" description="Polar residues" evidence="1">
    <location>
        <begin position="1"/>
        <end position="17"/>
    </location>
</feature>
<evidence type="ECO:0000313" key="2">
    <source>
        <dbReference type="EMBL" id="OAB76852.1"/>
    </source>
</evidence>
<dbReference type="RefSeq" id="WP_068655970.1">
    <property type="nucleotide sequence ID" value="NZ_CP017770.1"/>
</dbReference>
<evidence type="ECO:0000256" key="1">
    <source>
        <dbReference type="SAM" id="MobiDB-lite"/>
    </source>
</evidence>
<name>A0A167FSB5_9BACL</name>
<dbReference type="KEGG" id="pcx:LPB68_19245"/>
<protein>
    <recommendedName>
        <fullName evidence="4">Nitrous oxide-stimulated promoter</fullName>
    </recommendedName>
</protein>
<dbReference type="NCBIfam" id="NF007714">
    <property type="entry name" value="PRK10410.1-2"/>
    <property type="match status" value="1"/>
</dbReference>
<evidence type="ECO:0000313" key="3">
    <source>
        <dbReference type="Proteomes" id="UP000077134"/>
    </source>
</evidence>
<dbReference type="AlphaFoldDB" id="A0A167FSB5"/>
<organism evidence="2 3">
    <name type="scientific">Paenibacillus crassostreae</name>
    <dbReference type="NCBI Taxonomy" id="1763538"/>
    <lineage>
        <taxon>Bacteria</taxon>
        <taxon>Bacillati</taxon>
        <taxon>Bacillota</taxon>
        <taxon>Bacilli</taxon>
        <taxon>Bacillales</taxon>
        <taxon>Paenibacillaceae</taxon>
        <taxon>Paenibacillus</taxon>
    </lineage>
</organism>
<evidence type="ECO:0008006" key="4">
    <source>
        <dbReference type="Google" id="ProtNLM"/>
    </source>
</evidence>
<proteinExistence type="predicted"/>
<keyword evidence="3" id="KW-1185">Reference proteome</keyword>
<dbReference type="STRING" id="1763538.LPB68_19245"/>
<dbReference type="EMBL" id="LSFN01000005">
    <property type="protein sequence ID" value="OAB76852.1"/>
    <property type="molecule type" value="Genomic_DNA"/>
</dbReference>